<dbReference type="RefSeq" id="WP_120323234.1">
    <property type="nucleotide sequence ID" value="NZ_RAPF01000001.1"/>
</dbReference>
<dbReference type="InterPro" id="IPR012171">
    <property type="entry name" value="Fatty_acid_desaturase"/>
</dbReference>
<dbReference type="Proteomes" id="UP000284395">
    <property type="component" value="Unassembled WGS sequence"/>
</dbReference>
<keyword evidence="4" id="KW-1185">Reference proteome</keyword>
<feature type="transmembrane region" description="Helical" evidence="1">
    <location>
        <begin position="155"/>
        <end position="181"/>
    </location>
</feature>
<dbReference type="PANTHER" id="PTHR19353:SF19">
    <property type="entry name" value="DELTA(5) FATTY ACID DESATURASE C-RELATED"/>
    <property type="match status" value="1"/>
</dbReference>
<proteinExistence type="predicted"/>
<dbReference type="Pfam" id="PF00487">
    <property type="entry name" value="FA_desaturase"/>
    <property type="match status" value="1"/>
</dbReference>
<evidence type="ECO:0000313" key="3">
    <source>
        <dbReference type="EMBL" id="RKF23330.1"/>
    </source>
</evidence>
<gene>
    <name evidence="3" type="ORF">D6851_02335</name>
</gene>
<feature type="transmembrane region" description="Helical" evidence="1">
    <location>
        <begin position="223"/>
        <end position="240"/>
    </location>
</feature>
<feature type="domain" description="Fatty acid desaturase" evidence="2">
    <location>
        <begin position="71"/>
        <end position="333"/>
    </location>
</feature>
<name>A0A420ERR8_9SPHN</name>
<keyword evidence="1" id="KW-0812">Transmembrane</keyword>
<protein>
    <submittedName>
        <fullName evidence="3">Fatty acid desaturase</fullName>
    </submittedName>
</protein>
<dbReference type="CDD" id="cd01060">
    <property type="entry name" value="Membrane-FADS-like"/>
    <property type="match status" value="1"/>
</dbReference>
<feature type="transmembrane region" description="Helical" evidence="1">
    <location>
        <begin position="108"/>
        <end position="125"/>
    </location>
</feature>
<dbReference type="AlphaFoldDB" id="A0A420ERR8"/>
<reference evidence="3 4" key="1">
    <citation type="submission" date="2018-09" db="EMBL/GenBank/DDBJ databases">
        <title>Altererythrobacter spongiae sp. nov., isolated from a marine sponge.</title>
        <authorList>
            <person name="Zhuang L."/>
            <person name="Luo L."/>
        </authorList>
    </citation>
    <scope>NUCLEOTIDE SEQUENCE [LARGE SCALE GENOMIC DNA]</scope>
    <source>
        <strain evidence="3 4">HN-Y73</strain>
    </source>
</reference>
<keyword evidence="1" id="KW-0472">Membrane</keyword>
<evidence type="ECO:0000313" key="4">
    <source>
        <dbReference type="Proteomes" id="UP000284395"/>
    </source>
</evidence>
<feature type="transmembrane region" description="Helical" evidence="1">
    <location>
        <begin position="45"/>
        <end position="66"/>
    </location>
</feature>
<dbReference type="EMBL" id="RAPF01000001">
    <property type="protein sequence ID" value="RKF23330.1"/>
    <property type="molecule type" value="Genomic_DNA"/>
</dbReference>
<dbReference type="OrthoDB" id="9792534at2"/>
<dbReference type="GO" id="GO:0016020">
    <property type="term" value="C:membrane"/>
    <property type="evidence" value="ECO:0007669"/>
    <property type="project" value="TreeGrafter"/>
</dbReference>
<evidence type="ECO:0000259" key="2">
    <source>
        <dbReference type="Pfam" id="PF00487"/>
    </source>
</evidence>
<dbReference type="PANTHER" id="PTHR19353">
    <property type="entry name" value="FATTY ACID DESATURASE 2"/>
    <property type="match status" value="1"/>
</dbReference>
<dbReference type="GO" id="GO:0008610">
    <property type="term" value="P:lipid biosynthetic process"/>
    <property type="evidence" value="ECO:0007669"/>
    <property type="project" value="UniProtKB-ARBA"/>
</dbReference>
<evidence type="ECO:0000256" key="1">
    <source>
        <dbReference type="SAM" id="Phobius"/>
    </source>
</evidence>
<keyword evidence="1" id="KW-1133">Transmembrane helix</keyword>
<feature type="transmembrane region" description="Helical" evidence="1">
    <location>
        <begin position="72"/>
        <end position="96"/>
    </location>
</feature>
<sequence length="362" mass="40562">MDTLLNTKPMTKVTATVPLSKITDDRDMLRMAAKLTRDLSTPNPVIYWTDFLGSAAIGYAALAGAILVSSPWLAVACAILSVLALYRATLFIHEITHLDHSRLPHFRLGWNLVIGAPMMLPSFMYEGIHMIHHTRTRYGTVEDPEYLPLALMKPWSLPLFLLTAILMPVGLLLRFGILGPLSMFSPRLRRLVVGRFSGLQINPRFERRDPEGDFAKQWRWQELGASCVAIALIVTTLTGILPLKAFLIYMGVISGVAVINQLRTLAAHLWENEGETLNITAQYLDSVNVPDGFLPYLWAPVGLRYHALHHLLPRLPYHSLGEAHRRISGALTQDSVYETASYPSLRAVIARLAVNTMRKPRR</sequence>
<organism evidence="3 4">
    <name type="scientific">Altericroceibacterium spongiae</name>
    <dbReference type="NCBI Taxonomy" id="2320269"/>
    <lineage>
        <taxon>Bacteria</taxon>
        <taxon>Pseudomonadati</taxon>
        <taxon>Pseudomonadota</taxon>
        <taxon>Alphaproteobacteria</taxon>
        <taxon>Sphingomonadales</taxon>
        <taxon>Erythrobacteraceae</taxon>
        <taxon>Altericroceibacterium</taxon>
    </lineage>
</organism>
<accession>A0A420ERR8</accession>
<dbReference type="InterPro" id="IPR005804">
    <property type="entry name" value="FA_desaturase_dom"/>
</dbReference>
<comment type="caution">
    <text evidence="3">The sequence shown here is derived from an EMBL/GenBank/DDBJ whole genome shotgun (WGS) entry which is preliminary data.</text>
</comment>
<dbReference type="GO" id="GO:0016717">
    <property type="term" value="F:oxidoreductase activity, acting on paired donors, with oxidation of a pair of donors resulting in the reduction of molecular oxygen to two molecules of water"/>
    <property type="evidence" value="ECO:0007669"/>
    <property type="project" value="TreeGrafter"/>
</dbReference>